<evidence type="ECO:0000256" key="3">
    <source>
        <dbReference type="ARBA" id="ARBA00010973"/>
    </source>
</evidence>
<keyword evidence="5 7" id="KW-0732">Signal</keyword>
<dbReference type="SUPFAM" id="SSF88713">
    <property type="entry name" value="Glycoside hydrolase/deacetylase"/>
    <property type="match status" value="1"/>
</dbReference>
<evidence type="ECO:0000256" key="5">
    <source>
        <dbReference type="ARBA" id="ARBA00022729"/>
    </source>
</evidence>
<evidence type="ECO:0000256" key="6">
    <source>
        <dbReference type="ARBA" id="ARBA00032976"/>
    </source>
</evidence>
<comment type="function">
    <text evidence="1">Is involved in generating a small heat-stable compound (Nod), an acylated oligomer of N-acetylglucosamine, that stimulates mitosis in various plant protoplasts.</text>
</comment>
<feature type="chain" id="PRO_5045912557" description="Chitooligosaccharide deacetylase" evidence="7">
    <location>
        <begin position="38"/>
        <end position="369"/>
    </location>
</feature>
<dbReference type="PANTHER" id="PTHR34216:SF3">
    <property type="entry name" value="POLY-BETA-1,6-N-ACETYL-D-GLUCOSAMINE N-DEACETYLASE"/>
    <property type="match status" value="1"/>
</dbReference>
<organism evidence="9 10">
    <name type="scientific">Rhodovibrio sodomensis</name>
    <dbReference type="NCBI Taxonomy" id="1088"/>
    <lineage>
        <taxon>Bacteria</taxon>
        <taxon>Pseudomonadati</taxon>
        <taxon>Pseudomonadota</taxon>
        <taxon>Alphaproteobacteria</taxon>
        <taxon>Rhodospirillales</taxon>
        <taxon>Rhodovibrionaceae</taxon>
        <taxon>Rhodovibrio</taxon>
    </lineage>
</organism>
<dbReference type="Proteomes" id="UP001296873">
    <property type="component" value="Unassembled WGS sequence"/>
</dbReference>
<dbReference type="EMBL" id="NRRL01000049">
    <property type="protein sequence ID" value="MBK1669458.1"/>
    <property type="molecule type" value="Genomic_DNA"/>
</dbReference>
<comment type="subcellular location">
    <subcellularLocation>
        <location evidence="2">Secreted</location>
    </subcellularLocation>
</comment>
<keyword evidence="10" id="KW-1185">Reference proteome</keyword>
<dbReference type="InterPro" id="IPR051398">
    <property type="entry name" value="Polysacch_Deacetylase"/>
</dbReference>
<evidence type="ECO:0000256" key="2">
    <source>
        <dbReference type="ARBA" id="ARBA00004613"/>
    </source>
</evidence>
<dbReference type="CDD" id="cd10973">
    <property type="entry name" value="CE4_DAC_u4_5s"/>
    <property type="match status" value="1"/>
</dbReference>
<evidence type="ECO:0000256" key="7">
    <source>
        <dbReference type="SAM" id="SignalP"/>
    </source>
</evidence>
<evidence type="ECO:0000256" key="4">
    <source>
        <dbReference type="ARBA" id="ARBA00020071"/>
    </source>
</evidence>
<accession>A0ABS1DI89</accession>
<comment type="similarity">
    <text evidence="3">Belongs to the polysaccharide deacetylase family.</text>
</comment>
<dbReference type="PANTHER" id="PTHR34216">
    <property type="match status" value="1"/>
</dbReference>
<dbReference type="InterPro" id="IPR002509">
    <property type="entry name" value="NODB_dom"/>
</dbReference>
<gene>
    <name evidence="9" type="ORF">CKO28_15575</name>
</gene>
<feature type="signal peptide" evidence="7">
    <location>
        <begin position="1"/>
        <end position="37"/>
    </location>
</feature>
<evidence type="ECO:0000256" key="1">
    <source>
        <dbReference type="ARBA" id="ARBA00003236"/>
    </source>
</evidence>
<evidence type="ECO:0000259" key="8">
    <source>
        <dbReference type="PROSITE" id="PS51677"/>
    </source>
</evidence>
<name>A0ABS1DI89_9PROT</name>
<dbReference type="InterPro" id="IPR011330">
    <property type="entry name" value="Glyco_hydro/deAcase_b/a-brl"/>
</dbReference>
<comment type="caution">
    <text evidence="9">The sequence shown here is derived from an EMBL/GenBank/DDBJ whole genome shotgun (WGS) entry which is preliminary data.</text>
</comment>
<dbReference type="Gene3D" id="3.20.20.370">
    <property type="entry name" value="Glycoside hydrolase/deacetylase"/>
    <property type="match status" value="1"/>
</dbReference>
<sequence length="369" mass="40556">MSFVRRSKRVLVALIRLVRSAVAGLAAVLLAFPLATAAVHAQSDAGGTPAKPAVDNGASVVMYHRFGNSRYPSTNITLAQFEQHIAELSKPKYNVLPLADIVSALRQQRPLPPYTVAITIDDAYRSVWQEAVPRLREAGLPFTVFVSTGPVGGSDYMTWDQLRQLARMELATIGNHTVSHAHLTKLSPDQVRDELASAQARFQAELGRKPDLFAYPYGEYSTAVQQAVRAAGFIAAFGQQSGAIARTSERYGLPRFALNEAYGDMDRFRTVVNALPLPVHDVVPDDNVLTPEENPPMYGFTVHQSVDGIEGLDCYASGRGELDVQRLGGQRVELRFDSPFPEGRVRINCTLMGPDGRWRWFGNQFLVTG</sequence>
<dbReference type="PROSITE" id="PS51677">
    <property type="entry name" value="NODB"/>
    <property type="match status" value="1"/>
</dbReference>
<dbReference type="Pfam" id="PF01522">
    <property type="entry name" value="Polysacc_deac_1"/>
    <property type="match status" value="1"/>
</dbReference>
<protein>
    <recommendedName>
        <fullName evidence="4">Chitooligosaccharide deacetylase</fullName>
    </recommendedName>
    <alternativeName>
        <fullName evidence="6">Nodulation protein B</fullName>
    </alternativeName>
</protein>
<feature type="domain" description="NodB homology" evidence="8">
    <location>
        <begin position="114"/>
        <end position="369"/>
    </location>
</feature>
<reference evidence="9 10" key="1">
    <citation type="journal article" date="2020" name="Microorganisms">
        <title>Osmotic Adaptation and Compatible Solute Biosynthesis of Phototrophic Bacteria as Revealed from Genome Analyses.</title>
        <authorList>
            <person name="Imhoff J.F."/>
            <person name="Rahn T."/>
            <person name="Kunzel S."/>
            <person name="Keller A."/>
            <person name="Neulinger S.C."/>
        </authorList>
    </citation>
    <scope>NUCLEOTIDE SEQUENCE [LARGE SCALE GENOMIC DNA]</scope>
    <source>
        <strain evidence="9 10">DSM 9895</strain>
    </source>
</reference>
<proteinExistence type="inferred from homology"/>
<evidence type="ECO:0000313" key="9">
    <source>
        <dbReference type="EMBL" id="MBK1669458.1"/>
    </source>
</evidence>
<evidence type="ECO:0000313" key="10">
    <source>
        <dbReference type="Proteomes" id="UP001296873"/>
    </source>
</evidence>